<keyword evidence="5" id="KW-0804">Transcription</keyword>
<dbReference type="KEGG" id="tsu:Tresu_0013"/>
<dbReference type="EMBL" id="CP002631">
    <property type="protein sequence ID" value="AEB12983.1"/>
    <property type="molecule type" value="Genomic_DNA"/>
</dbReference>
<dbReference type="HOGENOM" id="CLU_594386_0_0_12"/>
<dbReference type="eggNOG" id="COG1167">
    <property type="taxonomic scope" value="Bacteria"/>
</dbReference>
<comment type="similarity">
    <text evidence="1">In the C-terminal section; belongs to the class-I pyridoxal-phosphate-dependent aminotransferase family.</text>
</comment>
<dbReference type="InterPro" id="IPR036390">
    <property type="entry name" value="WH_DNA-bd_sf"/>
</dbReference>
<keyword evidence="2" id="KW-0663">Pyridoxal phosphate</keyword>
<gene>
    <name evidence="7" type="ordered locus">Tresu_0013</name>
</gene>
<dbReference type="PROSITE" id="PS50949">
    <property type="entry name" value="HTH_GNTR"/>
    <property type="match status" value="1"/>
</dbReference>
<evidence type="ECO:0000256" key="1">
    <source>
        <dbReference type="ARBA" id="ARBA00005384"/>
    </source>
</evidence>
<dbReference type="InterPro" id="IPR051446">
    <property type="entry name" value="HTH_trans_reg/aminotransferase"/>
</dbReference>
<proteinExistence type="inferred from homology"/>
<accession>F2NU19</accession>
<dbReference type="CDD" id="cd07377">
    <property type="entry name" value="WHTH_GntR"/>
    <property type="match status" value="1"/>
</dbReference>
<evidence type="ECO:0000313" key="8">
    <source>
        <dbReference type="Proteomes" id="UP000006852"/>
    </source>
</evidence>
<dbReference type="InterPro" id="IPR036388">
    <property type="entry name" value="WH-like_DNA-bd_sf"/>
</dbReference>
<dbReference type="InterPro" id="IPR000524">
    <property type="entry name" value="Tscrpt_reg_HTH_GntR"/>
</dbReference>
<sequence length="460" mass="51843">MGTDKIWSGFVNNFEIKLDKTSKVKLYHQLYLFFVNAIKNKELPEETKLPSIRTLSEDYNISRNTVTKAYSELEANGYIYSLSKSGFFVKNPSSTEPSLHSKEKSEDEGIPTVESIIKERKKEKTEEKNDFVTENIDADSSVLKNSGTFILTDPFSSEQEEQNSVLKLPSENNEKTILTNTGDLVNSSPEKRKILSPIEDYVESAKTAIKENKNLLEGNKIPDLTGEEPLRIAIAAFLYKFHHLEVNPSQVVVSCNKADILFKLLLLDEFKNPKSSLHGLLQLAEKSISPRKIKPCIAVPQGFHSSLTDVFSAASIKTTEIPFDSKESIAALLEKSGATSAFIYSKNTDSKQKKQEILEWAAKEDFRYIIEYDTSTEISGSDFVYSQDFNGKCIYIENFSNLISKSINTTAAILPKKILESYKNQYQKFGCPLSILSQMSIADFLIKDKLINYLSSIEQI</sequence>
<keyword evidence="8" id="KW-1185">Reference proteome</keyword>
<dbReference type="STRING" id="869209.Tresu_0013"/>
<name>F2NU19_TRES6</name>
<dbReference type="SUPFAM" id="SSF46785">
    <property type="entry name" value="Winged helix' DNA-binding domain"/>
    <property type="match status" value="1"/>
</dbReference>
<dbReference type="AlphaFoldDB" id="F2NU19"/>
<dbReference type="GO" id="GO:0003677">
    <property type="term" value="F:DNA binding"/>
    <property type="evidence" value="ECO:0007669"/>
    <property type="project" value="UniProtKB-KW"/>
</dbReference>
<dbReference type="Gene3D" id="1.10.10.10">
    <property type="entry name" value="Winged helix-like DNA-binding domain superfamily/Winged helix DNA-binding domain"/>
    <property type="match status" value="1"/>
</dbReference>
<reference evidence="8" key="2">
    <citation type="submission" date="2011-04" db="EMBL/GenBank/DDBJ databases">
        <title>The complete genome of chromosome of Treponema succinifaciens DSM 2489.</title>
        <authorList>
            <person name="Lucas S."/>
            <person name="Copeland A."/>
            <person name="Lapidus A."/>
            <person name="Bruce D."/>
            <person name="Goodwin L."/>
            <person name="Pitluck S."/>
            <person name="Peters L."/>
            <person name="Kyrpides N."/>
            <person name="Mavromatis K."/>
            <person name="Ivanova N."/>
            <person name="Ovchinnikova G."/>
            <person name="Teshima H."/>
            <person name="Detter J.C."/>
            <person name="Tapia R."/>
            <person name="Han C."/>
            <person name="Land M."/>
            <person name="Hauser L."/>
            <person name="Markowitz V."/>
            <person name="Cheng J.-F."/>
            <person name="Hugenholtz P."/>
            <person name="Woyke T."/>
            <person name="Wu D."/>
            <person name="Gronow S."/>
            <person name="Wellnitz S."/>
            <person name="Brambilla E."/>
            <person name="Klenk H.-P."/>
            <person name="Eisen J.A."/>
        </authorList>
    </citation>
    <scope>NUCLEOTIDE SEQUENCE [LARGE SCALE GENOMIC DNA]</scope>
    <source>
        <strain evidence="8">ATCC 33096 / DSM 2489 / 6091</strain>
    </source>
</reference>
<evidence type="ECO:0000256" key="5">
    <source>
        <dbReference type="ARBA" id="ARBA00023163"/>
    </source>
</evidence>
<dbReference type="GO" id="GO:0003700">
    <property type="term" value="F:DNA-binding transcription factor activity"/>
    <property type="evidence" value="ECO:0007669"/>
    <property type="project" value="InterPro"/>
</dbReference>
<dbReference type="PANTHER" id="PTHR46577:SF1">
    <property type="entry name" value="HTH-TYPE TRANSCRIPTIONAL REGULATORY PROTEIN GABR"/>
    <property type="match status" value="1"/>
</dbReference>
<protein>
    <submittedName>
        <fullName evidence="7">Transcriptional regulator, GntR family</fullName>
    </submittedName>
</protein>
<evidence type="ECO:0000259" key="6">
    <source>
        <dbReference type="PROSITE" id="PS50949"/>
    </source>
</evidence>
<dbReference type="Proteomes" id="UP000006852">
    <property type="component" value="Chromosome"/>
</dbReference>
<dbReference type="InterPro" id="IPR015424">
    <property type="entry name" value="PyrdxlP-dep_Trfase"/>
</dbReference>
<dbReference type="PRINTS" id="PR00035">
    <property type="entry name" value="HTHGNTR"/>
</dbReference>
<dbReference type="InterPro" id="IPR015421">
    <property type="entry name" value="PyrdxlP-dep_Trfase_major"/>
</dbReference>
<dbReference type="OrthoDB" id="9802328at2"/>
<dbReference type="SUPFAM" id="SSF53383">
    <property type="entry name" value="PLP-dependent transferases"/>
    <property type="match status" value="1"/>
</dbReference>
<evidence type="ECO:0000313" key="7">
    <source>
        <dbReference type="EMBL" id="AEB12983.1"/>
    </source>
</evidence>
<dbReference type="PANTHER" id="PTHR46577">
    <property type="entry name" value="HTH-TYPE TRANSCRIPTIONAL REGULATORY PROTEIN GABR"/>
    <property type="match status" value="1"/>
</dbReference>
<reference evidence="7 8" key="1">
    <citation type="journal article" date="2011" name="Stand. Genomic Sci.">
        <title>Complete genome sequence of Treponema succinifaciens type strain (6091).</title>
        <authorList>
            <person name="Han C."/>
            <person name="Gronow S."/>
            <person name="Teshima H."/>
            <person name="Lapidus A."/>
            <person name="Nolan M."/>
            <person name="Lucas S."/>
            <person name="Hammon N."/>
            <person name="Deshpande S."/>
            <person name="Cheng J.F."/>
            <person name="Zeytun A."/>
            <person name="Tapia R."/>
            <person name="Goodwin L."/>
            <person name="Pitluck S."/>
            <person name="Liolios K."/>
            <person name="Pagani I."/>
            <person name="Ivanova N."/>
            <person name="Mavromatis K."/>
            <person name="Mikhailova N."/>
            <person name="Huntemann M."/>
            <person name="Pati A."/>
            <person name="Chen A."/>
            <person name="Palaniappan K."/>
            <person name="Land M."/>
            <person name="Hauser L."/>
            <person name="Brambilla E.M."/>
            <person name="Rohde M."/>
            <person name="Goker M."/>
            <person name="Woyke T."/>
            <person name="Bristow J."/>
            <person name="Eisen J.A."/>
            <person name="Markowitz V."/>
            <person name="Hugenholtz P."/>
            <person name="Kyrpides N.C."/>
            <person name="Klenk H.P."/>
            <person name="Detter J.C."/>
        </authorList>
    </citation>
    <scope>NUCLEOTIDE SEQUENCE [LARGE SCALE GENOMIC DNA]</scope>
    <source>
        <strain evidence="8">ATCC 33096 / DSM 2489 / 6091</strain>
    </source>
</reference>
<feature type="domain" description="HTH gntR-type" evidence="6">
    <location>
        <begin position="24"/>
        <end position="92"/>
    </location>
</feature>
<evidence type="ECO:0000256" key="4">
    <source>
        <dbReference type="ARBA" id="ARBA00023125"/>
    </source>
</evidence>
<dbReference type="SMART" id="SM00345">
    <property type="entry name" value="HTH_GNTR"/>
    <property type="match status" value="1"/>
</dbReference>
<organism evidence="7 8">
    <name type="scientific">Treponema succinifaciens (strain ATCC 33096 / DSM 2489 / 6091)</name>
    <dbReference type="NCBI Taxonomy" id="869209"/>
    <lineage>
        <taxon>Bacteria</taxon>
        <taxon>Pseudomonadati</taxon>
        <taxon>Spirochaetota</taxon>
        <taxon>Spirochaetia</taxon>
        <taxon>Spirochaetales</taxon>
        <taxon>Treponemataceae</taxon>
        <taxon>Treponema</taxon>
    </lineage>
</organism>
<dbReference type="Pfam" id="PF00392">
    <property type="entry name" value="GntR"/>
    <property type="match status" value="1"/>
</dbReference>
<dbReference type="Gene3D" id="3.40.640.10">
    <property type="entry name" value="Type I PLP-dependent aspartate aminotransferase-like (Major domain)"/>
    <property type="match status" value="1"/>
</dbReference>
<evidence type="ECO:0000256" key="3">
    <source>
        <dbReference type="ARBA" id="ARBA00023015"/>
    </source>
</evidence>
<keyword evidence="4" id="KW-0238">DNA-binding</keyword>
<evidence type="ECO:0000256" key="2">
    <source>
        <dbReference type="ARBA" id="ARBA00022898"/>
    </source>
</evidence>
<keyword evidence="3" id="KW-0805">Transcription regulation</keyword>